<dbReference type="PANTHER" id="PTHR13204">
    <property type="entry name" value="PTD012 PROTEIN"/>
    <property type="match status" value="1"/>
</dbReference>
<dbReference type="EMBL" id="CALNXK010000034">
    <property type="protein sequence ID" value="CAH3120221.1"/>
    <property type="molecule type" value="Genomic_DNA"/>
</dbReference>
<keyword evidence="10" id="KW-1185">Reference proteome</keyword>
<evidence type="ECO:0000256" key="4">
    <source>
        <dbReference type="ARBA" id="ARBA00022801"/>
    </source>
</evidence>
<dbReference type="SUPFAM" id="SSF117856">
    <property type="entry name" value="AF0104/ALDC/Ptd012-like"/>
    <property type="match status" value="1"/>
</dbReference>
<keyword evidence="6" id="KW-0539">Nucleus</keyword>
<keyword evidence="5" id="KW-0862">Zinc</keyword>
<evidence type="ECO:0000256" key="3">
    <source>
        <dbReference type="ARBA" id="ARBA00022723"/>
    </source>
</evidence>
<accession>A0ABN8NT75</accession>
<evidence type="ECO:0000256" key="7">
    <source>
        <dbReference type="SAM" id="MobiDB-lite"/>
    </source>
</evidence>
<feature type="domain" description="DUF1907" evidence="8">
    <location>
        <begin position="40"/>
        <end position="318"/>
    </location>
</feature>
<evidence type="ECO:0000256" key="2">
    <source>
        <dbReference type="ARBA" id="ARBA00011245"/>
    </source>
</evidence>
<evidence type="ECO:0000313" key="10">
    <source>
        <dbReference type="Proteomes" id="UP001159405"/>
    </source>
</evidence>
<name>A0ABN8NT75_9CNID</name>
<dbReference type="PANTHER" id="PTHR13204:SF1">
    <property type="entry name" value="ESTER HYDROLASE C11ORF54"/>
    <property type="match status" value="1"/>
</dbReference>
<dbReference type="SMART" id="SM01168">
    <property type="entry name" value="DUF1907"/>
    <property type="match status" value="1"/>
</dbReference>
<dbReference type="InterPro" id="IPR015021">
    <property type="entry name" value="C11orf54_DUF1907"/>
</dbReference>
<evidence type="ECO:0000256" key="1">
    <source>
        <dbReference type="ARBA" id="ARBA00004123"/>
    </source>
</evidence>
<comment type="subunit">
    <text evidence="2">Monomer.</text>
</comment>
<gene>
    <name evidence="9" type="ORF">PLOB_00027796</name>
</gene>
<organism evidence="9 10">
    <name type="scientific">Porites lobata</name>
    <dbReference type="NCBI Taxonomy" id="104759"/>
    <lineage>
        <taxon>Eukaryota</taxon>
        <taxon>Metazoa</taxon>
        <taxon>Cnidaria</taxon>
        <taxon>Anthozoa</taxon>
        <taxon>Hexacorallia</taxon>
        <taxon>Scleractinia</taxon>
        <taxon>Fungiina</taxon>
        <taxon>Poritidae</taxon>
        <taxon>Porites</taxon>
    </lineage>
</organism>
<dbReference type="Pfam" id="PF08925">
    <property type="entry name" value="DUF1907"/>
    <property type="match status" value="1"/>
</dbReference>
<proteinExistence type="predicted"/>
<comment type="caution">
    <text evidence="9">The sequence shown here is derived from an EMBL/GenBank/DDBJ whole genome shotgun (WGS) entry which is preliminary data.</text>
</comment>
<comment type="subcellular location">
    <subcellularLocation>
        <location evidence="1">Nucleus</location>
    </subcellularLocation>
</comment>
<protein>
    <recommendedName>
        <fullName evidence="8">DUF1907 domain-containing protein</fullName>
    </recommendedName>
</protein>
<sequence length="330" mass="35958">MSRDAMADTPSGGPITNTNLSLPVESKELLNPPLEELRQVLKDGLSNNFARVEVSVEDCPDLREKPFSLAAQGICGRTRIADVGGVPYLIPLPDLSKIYSFNDVANSVELPEGFIIGAGAGSSKFVGVNCEMMANLVTSSENKGVIATKIAKVNGENGSCVLQSYNCGDFNLLGNFLVSDGNSGKVLKVTASKRTGDENFVTCMRHTLARHYGDEPVGLGGVFVIEKGKAKIHVMPRFSETPLKTDADVNNWLKFYEMSAPLVCVGVFESHDPGLDLRVEHFHCFSDHGEGGHYHYDVTPDEVQYSGFFNLAEKIYRIDRPLVTHNVGRD</sequence>
<evidence type="ECO:0000256" key="5">
    <source>
        <dbReference type="ARBA" id="ARBA00022833"/>
    </source>
</evidence>
<reference evidence="9 10" key="1">
    <citation type="submission" date="2022-05" db="EMBL/GenBank/DDBJ databases">
        <authorList>
            <consortium name="Genoscope - CEA"/>
            <person name="William W."/>
        </authorList>
    </citation>
    <scope>NUCLEOTIDE SEQUENCE [LARGE SCALE GENOMIC DNA]</scope>
</reference>
<evidence type="ECO:0000256" key="6">
    <source>
        <dbReference type="ARBA" id="ARBA00023242"/>
    </source>
</evidence>
<dbReference type="Proteomes" id="UP001159405">
    <property type="component" value="Unassembled WGS sequence"/>
</dbReference>
<evidence type="ECO:0000313" key="9">
    <source>
        <dbReference type="EMBL" id="CAH3120221.1"/>
    </source>
</evidence>
<feature type="region of interest" description="Disordered" evidence="7">
    <location>
        <begin position="1"/>
        <end position="20"/>
    </location>
</feature>
<evidence type="ECO:0000259" key="8">
    <source>
        <dbReference type="SMART" id="SM01168"/>
    </source>
</evidence>
<keyword evidence="4" id="KW-0378">Hydrolase</keyword>
<dbReference type="CDD" id="cd17298">
    <property type="entry name" value="DUF1907"/>
    <property type="match status" value="1"/>
</dbReference>
<keyword evidence="3" id="KW-0479">Metal-binding</keyword>